<dbReference type="AlphaFoldDB" id="A0A1F7S0N1"/>
<reference evidence="1 2" key="1">
    <citation type="journal article" date="2016" name="Nat. Commun.">
        <title>Thousands of microbial genomes shed light on interconnected biogeochemical processes in an aquifer system.</title>
        <authorList>
            <person name="Anantharaman K."/>
            <person name="Brown C.T."/>
            <person name="Hug L.A."/>
            <person name="Sharon I."/>
            <person name="Castelle C.J."/>
            <person name="Probst A.J."/>
            <person name="Thomas B.C."/>
            <person name="Singh A."/>
            <person name="Wilkins M.J."/>
            <person name="Karaoz U."/>
            <person name="Brodie E.L."/>
            <person name="Williams K.H."/>
            <person name="Hubbard S.S."/>
            <person name="Banfield J.F."/>
        </authorList>
    </citation>
    <scope>NUCLEOTIDE SEQUENCE [LARGE SCALE GENOMIC DNA]</scope>
</reference>
<evidence type="ECO:0000313" key="1">
    <source>
        <dbReference type="EMBL" id="OGL47319.1"/>
    </source>
</evidence>
<evidence type="ECO:0000313" key="2">
    <source>
        <dbReference type="Proteomes" id="UP000178797"/>
    </source>
</evidence>
<protein>
    <submittedName>
        <fullName evidence="1">Uncharacterized protein</fullName>
    </submittedName>
</protein>
<dbReference type="Proteomes" id="UP000178797">
    <property type="component" value="Unassembled WGS sequence"/>
</dbReference>
<gene>
    <name evidence="1" type="ORF">A2W05_09765</name>
</gene>
<sequence length="71" mass="8152">MVTVLNLSNLTEQVYTCSPEEAVIAAYAQSTGDFNTWDYDARYSRLLEWGEHCVLCGDFSSFYCECHNHVF</sequence>
<comment type="caution">
    <text evidence="1">The sequence shown here is derived from an EMBL/GenBank/DDBJ whole genome shotgun (WGS) entry which is preliminary data.</text>
</comment>
<dbReference type="EMBL" id="MGDE01000044">
    <property type="protein sequence ID" value="OGL47319.1"/>
    <property type="molecule type" value="Genomic_DNA"/>
</dbReference>
<name>A0A1F7S0N1_9BACT</name>
<organism evidence="1 2">
    <name type="scientific">Candidatus Schekmanbacteria bacterium RBG_16_38_10</name>
    <dbReference type="NCBI Taxonomy" id="1817879"/>
    <lineage>
        <taxon>Bacteria</taxon>
        <taxon>Candidatus Schekmaniibacteriota</taxon>
    </lineage>
</organism>
<proteinExistence type="predicted"/>
<accession>A0A1F7S0N1</accession>